<name>A0A9D4RRJ3_DREPO</name>
<feature type="transmembrane region" description="Helical" evidence="1">
    <location>
        <begin position="57"/>
        <end position="76"/>
    </location>
</feature>
<gene>
    <name evidence="2" type="ORF">DPMN_002212</name>
</gene>
<evidence type="ECO:0000313" key="3">
    <source>
        <dbReference type="Proteomes" id="UP000828390"/>
    </source>
</evidence>
<dbReference type="Proteomes" id="UP000828390">
    <property type="component" value="Unassembled WGS sequence"/>
</dbReference>
<organism evidence="2 3">
    <name type="scientific">Dreissena polymorpha</name>
    <name type="common">Zebra mussel</name>
    <name type="synonym">Mytilus polymorpha</name>
    <dbReference type="NCBI Taxonomy" id="45954"/>
    <lineage>
        <taxon>Eukaryota</taxon>
        <taxon>Metazoa</taxon>
        <taxon>Spiralia</taxon>
        <taxon>Lophotrochozoa</taxon>
        <taxon>Mollusca</taxon>
        <taxon>Bivalvia</taxon>
        <taxon>Autobranchia</taxon>
        <taxon>Heteroconchia</taxon>
        <taxon>Euheterodonta</taxon>
        <taxon>Imparidentia</taxon>
        <taxon>Neoheterodontei</taxon>
        <taxon>Myida</taxon>
        <taxon>Dreissenoidea</taxon>
        <taxon>Dreissenidae</taxon>
        <taxon>Dreissena</taxon>
    </lineage>
</organism>
<comment type="caution">
    <text evidence="2">The sequence shown here is derived from an EMBL/GenBank/DDBJ whole genome shotgun (WGS) entry which is preliminary data.</text>
</comment>
<reference evidence="2" key="1">
    <citation type="journal article" date="2019" name="bioRxiv">
        <title>The Genome of the Zebra Mussel, Dreissena polymorpha: A Resource for Invasive Species Research.</title>
        <authorList>
            <person name="McCartney M.A."/>
            <person name="Auch B."/>
            <person name="Kono T."/>
            <person name="Mallez S."/>
            <person name="Zhang Y."/>
            <person name="Obille A."/>
            <person name="Becker A."/>
            <person name="Abrahante J.E."/>
            <person name="Garbe J."/>
            <person name="Badalamenti J.P."/>
            <person name="Herman A."/>
            <person name="Mangelson H."/>
            <person name="Liachko I."/>
            <person name="Sullivan S."/>
            <person name="Sone E.D."/>
            <person name="Koren S."/>
            <person name="Silverstein K.A.T."/>
            <person name="Beckman K.B."/>
            <person name="Gohl D.M."/>
        </authorList>
    </citation>
    <scope>NUCLEOTIDE SEQUENCE</scope>
    <source>
        <strain evidence="2">Duluth1</strain>
        <tissue evidence="2">Whole animal</tissue>
    </source>
</reference>
<keyword evidence="3" id="KW-1185">Reference proteome</keyword>
<reference evidence="2" key="2">
    <citation type="submission" date="2020-11" db="EMBL/GenBank/DDBJ databases">
        <authorList>
            <person name="McCartney M.A."/>
            <person name="Auch B."/>
            <person name="Kono T."/>
            <person name="Mallez S."/>
            <person name="Becker A."/>
            <person name="Gohl D.M."/>
            <person name="Silverstein K.A.T."/>
            <person name="Koren S."/>
            <person name="Bechman K.B."/>
            <person name="Herman A."/>
            <person name="Abrahante J.E."/>
            <person name="Garbe J."/>
        </authorList>
    </citation>
    <scope>NUCLEOTIDE SEQUENCE</scope>
    <source>
        <strain evidence="2">Duluth1</strain>
        <tissue evidence="2">Whole animal</tissue>
    </source>
</reference>
<accession>A0A9D4RRJ3</accession>
<evidence type="ECO:0000256" key="1">
    <source>
        <dbReference type="SAM" id="Phobius"/>
    </source>
</evidence>
<dbReference type="AlphaFoldDB" id="A0A9D4RRJ3"/>
<protein>
    <submittedName>
        <fullName evidence="2">Uncharacterized protein</fullName>
    </submittedName>
</protein>
<dbReference type="EMBL" id="JAIWYP010000001">
    <property type="protein sequence ID" value="KAH3878324.1"/>
    <property type="molecule type" value="Genomic_DNA"/>
</dbReference>
<sequence length="78" mass="8798">MTVPVVDGNIIQRVVFGGDVLTNERAFSAQQAMQNNSTDRDRLFGMIHRPEGLHRQFNFLLVTLPFSSSTVLVLLFSF</sequence>
<keyword evidence="1" id="KW-0472">Membrane</keyword>
<keyword evidence="1" id="KW-1133">Transmembrane helix</keyword>
<proteinExistence type="predicted"/>
<keyword evidence="1" id="KW-0812">Transmembrane</keyword>
<evidence type="ECO:0000313" key="2">
    <source>
        <dbReference type="EMBL" id="KAH3878324.1"/>
    </source>
</evidence>